<reference evidence="4" key="1">
    <citation type="submission" date="2020-09" db="EMBL/GenBank/DDBJ databases">
        <title>Sphingomonas sp., a new species isolated from pork steak.</title>
        <authorList>
            <person name="Heidler von Heilborn D."/>
        </authorList>
    </citation>
    <scope>NUCLEOTIDE SEQUENCE [LARGE SCALE GENOMIC DNA]</scope>
</reference>
<feature type="domain" description="SGNH hydrolase-type esterase" evidence="2">
    <location>
        <begin position="307"/>
        <end position="483"/>
    </location>
</feature>
<name>A0A974NXL0_9SPHN</name>
<dbReference type="SUPFAM" id="SSF52266">
    <property type="entry name" value="SGNH hydrolase"/>
    <property type="match status" value="2"/>
</dbReference>
<evidence type="ECO:0000256" key="1">
    <source>
        <dbReference type="SAM" id="SignalP"/>
    </source>
</evidence>
<evidence type="ECO:0000313" key="3">
    <source>
        <dbReference type="EMBL" id="QQV78751.1"/>
    </source>
</evidence>
<dbReference type="GO" id="GO:0004622">
    <property type="term" value="F:phosphatidylcholine lysophospholipase activity"/>
    <property type="evidence" value="ECO:0007669"/>
    <property type="project" value="TreeGrafter"/>
</dbReference>
<dbReference type="PANTHER" id="PTHR30383:SF5">
    <property type="entry name" value="SGNH HYDROLASE-TYPE ESTERASE DOMAIN-CONTAINING PROTEIN"/>
    <property type="match status" value="1"/>
</dbReference>
<feature type="domain" description="SGNH hydrolase-type esterase" evidence="2">
    <location>
        <begin position="64"/>
        <end position="241"/>
    </location>
</feature>
<dbReference type="InterPro" id="IPR036514">
    <property type="entry name" value="SGNH_hydro_sf"/>
</dbReference>
<dbReference type="InterPro" id="IPR051532">
    <property type="entry name" value="Ester_Hydrolysis_Enzymes"/>
</dbReference>
<evidence type="ECO:0000259" key="2">
    <source>
        <dbReference type="Pfam" id="PF13472"/>
    </source>
</evidence>
<organism evidence="3 4">
    <name type="scientific">Sphingomonas aliaeris</name>
    <dbReference type="NCBI Taxonomy" id="2759526"/>
    <lineage>
        <taxon>Bacteria</taxon>
        <taxon>Pseudomonadati</taxon>
        <taxon>Pseudomonadota</taxon>
        <taxon>Alphaproteobacteria</taxon>
        <taxon>Sphingomonadales</taxon>
        <taxon>Sphingomonadaceae</taxon>
        <taxon>Sphingomonas</taxon>
    </lineage>
</organism>
<accession>A0A974NXL0</accession>
<dbReference type="Pfam" id="PF13472">
    <property type="entry name" value="Lipase_GDSL_2"/>
    <property type="match status" value="2"/>
</dbReference>
<dbReference type="InterPro" id="IPR013830">
    <property type="entry name" value="SGNH_hydro"/>
</dbReference>
<dbReference type="EMBL" id="CP061035">
    <property type="protein sequence ID" value="QQV78751.1"/>
    <property type="molecule type" value="Genomic_DNA"/>
</dbReference>
<evidence type="ECO:0000313" key="4">
    <source>
        <dbReference type="Proteomes" id="UP000595894"/>
    </source>
</evidence>
<keyword evidence="4" id="KW-1185">Reference proteome</keyword>
<dbReference type="Gene3D" id="3.40.50.1110">
    <property type="entry name" value="SGNH hydrolase"/>
    <property type="match status" value="2"/>
</dbReference>
<dbReference type="Proteomes" id="UP000595894">
    <property type="component" value="Chromosome"/>
</dbReference>
<feature type="chain" id="PRO_5036893368" evidence="1">
    <location>
        <begin position="19"/>
        <end position="495"/>
    </location>
</feature>
<feature type="signal peptide" evidence="1">
    <location>
        <begin position="1"/>
        <end position="18"/>
    </location>
</feature>
<dbReference type="PANTHER" id="PTHR30383">
    <property type="entry name" value="THIOESTERASE 1/PROTEASE 1/LYSOPHOSPHOLIPASE L1"/>
    <property type="match status" value="1"/>
</dbReference>
<keyword evidence="1" id="KW-0732">Signal</keyword>
<gene>
    <name evidence="3" type="ORF">H5J25_00500</name>
</gene>
<sequence>MQAFVLAGAVWQAAPAAASPAAPAMCESGGTVAATDRLNEPWWAKRHAGVLARIVRGPNPDVILIGDSITHNYDKMILPDEHFSRTWDRFYAPRHAINLGSGGDTTSNVLWRLRHGELDGVSPKVALLLVGTNDTARNRTAAQTVCGIQAIIGELATRHPTTRVLLLGILPSEGPAQKVATDRAVNAMLAALYAEDPRVTYLDVGTIFLRPDGSLDTSMFYDPRLPGPKRDAVHPDTFGQARMAAAVEPTLARLLQEPPRVPLARLSEANSAIIPLPRLEQDSYDWYERHRAVLALNDTMRPRVVMIGDSITHFWAGQPDSARRNGPIAWQKLFGRMPVLNLGFGWDRTQNVLWRLRQGEMRGTAPRDVVINIGTNNLVGTENARANTPAEVVAGIDAIVRAVREVSPASRITVMAIFPRGTAATDPHRAPIVETNRLIAAHFAADRTVRYLDIGARFLDRNGSLIPGMMIDGTHPGERGYAVWAQALSQAGVGR</sequence>
<dbReference type="KEGG" id="sari:H5J25_00500"/>
<dbReference type="AlphaFoldDB" id="A0A974NXL0"/>
<proteinExistence type="predicted"/>
<protein>
    <submittedName>
        <fullName evidence="3">Acetylhydrolase</fullName>
    </submittedName>
</protein>